<reference evidence="2" key="1">
    <citation type="submission" date="2021-06" db="EMBL/GenBank/DDBJ databases">
        <authorList>
            <person name="Kallberg Y."/>
            <person name="Tangrot J."/>
            <person name="Rosling A."/>
        </authorList>
    </citation>
    <scope>NUCLEOTIDE SEQUENCE</scope>
    <source>
        <strain evidence="2">MT106</strain>
    </source>
</reference>
<dbReference type="Gene3D" id="3.90.1640.10">
    <property type="entry name" value="inorganic pyrophosphatase (n-terminal core)"/>
    <property type="match status" value="1"/>
</dbReference>
<dbReference type="Gene3D" id="3.10.310.20">
    <property type="entry name" value="DHHA2 domain"/>
    <property type="match status" value="1"/>
</dbReference>
<evidence type="ECO:0000259" key="1">
    <source>
        <dbReference type="SMART" id="SM01131"/>
    </source>
</evidence>
<dbReference type="SUPFAM" id="SSF64182">
    <property type="entry name" value="DHH phosphoesterases"/>
    <property type="match status" value="1"/>
</dbReference>
<dbReference type="InterPro" id="IPR004097">
    <property type="entry name" value="DHHA2"/>
</dbReference>
<organism evidence="2 3">
    <name type="scientific">Ambispora gerdemannii</name>
    <dbReference type="NCBI Taxonomy" id="144530"/>
    <lineage>
        <taxon>Eukaryota</taxon>
        <taxon>Fungi</taxon>
        <taxon>Fungi incertae sedis</taxon>
        <taxon>Mucoromycota</taxon>
        <taxon>Glomeromycotina</taxon>
        <taxon>Glomeromycetes</taxon>
        <taxon>Archaeosporales</taxon>
        <taxon>Ambisporaceae</taxon>
        <taxon>Ambispora</taxon>
    </lineage>
</organism>
<dbReference type="AlphaFoldDB" id="A0A9N8Z345"/>
<accession>A0A9N8Z345</accession>
<dbReference type="InterPro" id="IPR038763">
    <property type="entry name" value="DHH_sf"/>
</dbReference>
<protein>
    <submittedName>
        <fullName evidence="2">2335_t:CDS:1</fullName>
    </submittedName>
</protein>
<keyword evidence="3" id="KW-1185">Reference proteome</keyword>
<evidence type="ECO:0000313" key="3">
    <source>
        <dbReference type="Proteomes" id="UP000789831"/>
    </source>
</evidence>
<dbReference type="Proteomes" id="UP000789831">
    <property type="component" value="Unassembled WGS sequence"/>
</dbReference>
<proteinExistence type="predicted"/>
<dbReference type="EMBL" id="CAJVPL010000207">
    <property type="protein sequence ID" value="CAG8465409.1"/>
    <property type="molecule type" value="Genomic_DNA"/>
</dbReference>
<evidence type="ECO:0000313" key="2">
    <source>
        <dbReference type="EMBL" id="CAG8465409.1"/>
    </source>
</evidence>
<feature type="domain" description="DHHA2" evidence="1">
    <location>
        <begin position="235"/>
        <end position="382"/>
    </location>
</feature>
<comment type="caution">
    <text evidence="2">The sequence shown here is derived from an EMBL/GenBank/DDBJ whole genome shotgun (WGS) entry which is preliminary data.</text>
</comment>
<dbReference type="OrthoDB" id="374045at2759"/>
<dbReference type="InterPro" id="IPR038222">
    <property type="entry name" value="DHHA2_dom_sf"/>
</dbReference>
<dbReference type="GO" id="GO:0005737">
    <property type="term" value="C:cytoplasm"/>
    <property type="evidence" value="ECO:0007669"/>
    <property type="project" value="InterPro"/>
</dbReference>
<dbReference type="Pfam" id="PF02833">
    <property type="entry name" value="DHHA2"/>
    <property type="match status" value="1"/>
</dbReference>
<name>A0A9N8Z345_9GLOM</name>
<dbReference type="GO" id="GO:0004309">
    <property type="term" value="F:exopolyphosphatase activity"/>
    <property type="evidence" value="ECO:0007669"/>
    <property type="project" value="TreeGrafter"/>
</dbReference>
<dbReference type="SMART" id="SM01131">
    <property type="entry name" value="DHHA2"/>
    <property type="match status" value="1"/>
</dbReference>
<dbReference type="PANTHER" id="PTHR12112">
    <property type="entry name" value="BNIP - RELATED"/>
    <property type="match status" value="1"/>
</dbReference>
<gene>
    <name evidence="2" type="ORF">AGERDE_LOCUS2466</name>
</gene>
<dbReference type="PANTHER" id="PTHR12112:SF39">
    <property type="entry name" value="EG:152A3.5 PROTEIN (FBGN0003116_PN PROTEIN)"/>
    <property type="match status" value="1"/>
</dbReference>
<sequence>MDFLTLLEKVTENSSSNPGFKTKISIVIGNESAASIAYAFLSQQYNPEKAFLSQQYNPEKGIFLPVLQIPKDELTLRPECEYVFRRHEMDSDRFIYKEDLEVVLEGLMKNNELHIVLVDHNKLVPPWDKFANCVDAILDHHEDEGLYLTASPRWIEPVGSACSLVVLSFPEVWAADQLNGHGRKLANLLLAPILIDTVCLDVSKGRTTEKDQKAANFLLNTLQISDHNAFIAEYYNEIQKARRNISHLSTHDLLRKDYKEWVIGDVRIGISSVSLSVQAWLKRDQISTSINELASYASERKLDLLIVMTTHTHPQHGFQRDLVVYPFADLLKSQEFISKMEKSDLGLETLIIDPENEDCRFYRQKNISWSRKQVYPFFRNLIESINVASL</sequence>